<reference evidence="3 4" key="1">
    <citation type="submission" date="2019-05" db="EMBL/GenBank/DDBJ databases">
        <title>Comparative genomics and metabolomics analyses of clavulanic acid producing Streptomyces species provides insight into specialized metabolism and evolution of beta-lactam biosynthetic gene clusters.</title>
        <authorList>
            <person name="Moore M.A."/>
            <person name="Cruz-Morales P."/>
            <person name="Barona Gomez F."/>
            <person name="Kapil T."/>
        </authorList>
    </citation>
    <scope>NUCLEOTIDE SEQUENCE [LARGE SCALE GENOMIC DNA]</scope>
    <source>
        <strain evidence="3 4">NRRL 5741</strain>
    </source>
</reference>
<sequence length="405" mass="44320">MWPLSPLQEGLLFHADFDDRGPDIYTVQFLLAVDGPLDAPRLRATWEGLLARHAALRASFHRRKSGEAVQLITRNVVLPWREVDLSELAEPDISDQADKLAAQERAERLDVTVPPLLRLLLIRLGDGRHRLVVTSHHLLMDGWSMPVLLNELSAVYAAGGDASGLPYAVSYGEYLTWLGRQDKEAARAAWRAELRGIDEPTLAAPADPDGEPSPPEDSSGRLSEETTRALVELARSRGLTVNTVVQGAWALVLARLAGRTDVVFGATVAGRPADLPGVESMVGLFINTVPVRVRLDGARSVVEMLTELQERQSGLMAHQHLGLSEIQRLAGPAAAFDTLVVYENYPRPPEAPPAPDTPTFSASAGHQATNYPLTLGFVMTDRLEFRVTYRPDLFDQQEAAAMGQR</sequence>
<gene>
    <name evidence="3" type="ORF">FF041_24860</name>
</gene>
<comment type="caution">
    <text evidence="3">The sequence shown here is derived from an EMBL/GenBank/DDBJ whole genome shotgun (WGS) entry which is preliminary data.</text>
</comment>
<dbReference type="PANTHER" id="PTHR45527:SF1">
    <property type="entry name" value="FATTY ACID SYNTHASE"/>
    <property type="match status" value="1"/>
</dbReference>
<evidence type="ECO:0000313" key="3">
    <source>
        <dbReference type="EMBL" id="MQT03306.1"/>
    </source>
</evidence>
<evidence type="ECO:0000259" key="2">
    <source>
        <dbReference type="Pfam" id="PF00668"/>
    </source>
</evidence>
<dbReference type="GO" id="GO:0043041">
    <property type="term" value="P:amino acid activation for nonribosomal peptide biosynthetic process"/>
    <property type="evidence" value="ECO:0007669"/>
    <property type="project" value="TreeGrafter"/>
</dbReference>
<dbReference type="InterPro" id="IPR001242">
    <property type="entry name" value="Condensation_dom"/>
</dbReference>
<dbReference type="GO" id="GO:0008610">
    <property type="term" value="P:lipid biosynthetic process"/>
    <property type="evidence" value="ECO:0007669"/>
    <property type="project" value="UniProtKB-ARBA"/>
</dbReference>
<keyword evidence="4" id="KW-1185">Reference proteome</keyword>
<proteinExistence type="predicted"/>
<feature type="domain" description="Condensation" evidence="2">
    <location>
        <begin position="2"/>
        <end position="401"/>
    </location>
</feature>
<evidence type="ECO:0000313" key="4">
    <source>
        <dbReference type="Proteomes" id="UP000419138"/>
    </source>
</evidence>
<dbReference type="GO" id="GO:0044550">
    <property type="term" value="P:secondary metabolite biosynthetic process"/>
    <property type="evidence" value="ECO:0007669"/>
    <property type="project" value="TreeGrafter"/>
</dbReference>
<dbReference type="Proteomes" id="UP000419138">
    <property type="component" value="Unassembled WGS sequence"/>
</dbReference>
<dbReference type="PANTHER" id="PTHR45527">
    <property type="entry name" value="NONRIBOSOMAL PEPTIDE SYNTHETASE"/>
    <property type="match status" value="1"/>
</dbReference>
<evidence type="ECO:0000256" key="1">
    <source>
        <dbReference type="SAM" id="MobiDB-lite"/>
    </source>
</evidence>
<protein>
    <submittedName>
        <fullName evidence="3">Non-ribosomal peptide synthetase</fullName>
    </submittedName>
</protein>
<dbReference type="Gene3D" id="3.30.559.10">
    <property type="entry name" value="Chloramphenicol acetyltransferase-like domain"/>
    <property type="match status" value="1"/>
</dbReference>
<dbReference type="GO" id="GO:0003824">
    <property type="term" value="F:catalytic activity"/>
    <property type="evidence" value="ECO:0007669"/>
    <property type="project" value="InterPro"/>
</dbReference>
<feature type="non-terminal residue" evidence="3">
    <location>
        <position position="405"/>
    </location>
</feature>
<feature type="region of interest" description="Disordered" evidence="1">
    <location>
        <begin position="200"/>
        <end position="225"/>
    </location>
</feature>
<name>A0A646KQL4_STRJU</name>
<accession>A0A646KQL4</accession>
<dbReference type="GO" id="GO:0005737">
    <property type="term" value="C:cytoplasm"/>
    <property type="evidence" value="ECO:0007669"/>
    <property type="project" value="TreeGrafter"/>
</dbReference>
<dbReference type="Pfam" id="PF00668">
    <property type="entry name" value="Condensation"/>
    <property type="match status" value="1"/>
</dbReference>
<dbReference type="InterPro" id="IPR023213">
    <property type="entry name" value="CAT-like_dom_sf"/>
</dbReference>
<dbReference type="CDD" id="cd19543">
    <property type="entry name" value="DCL_NRPS"/>
    <property type="match status" value="1"/>
</dbReference>
<dbReference type="Gene3D" id="3.30.559.30">
    <property type="entry name" value="Nonribosomal peptide synthetase, condensation domain"/>
    <property type="match status" value="1"/>
</dbReference>
<dbReference type="EMBL" id="VCLA01000167">
    <property type="protein sequence ID" value="MQT03306.1"/>
    <property type="molecule type" value="Genomic_DNA"/>
</dbReference>
<dbReference type="GO" id="GO:0031177">
    <property type="term" value="F:phosphopantetheine binding"/>
    <property type="evidence" value="ECO:0007669"/>
    <property type="project" value="TreeGrafter"/>
</dbReference>
<organism evidence="3 4">
    <name type="scientific">Streptomyces jumonjinensis</name>
    <dbReference type="NCBI Taxonomy" id="1945"/>
    <lineage>
        <taxon>Bacteria</taxon>
        <taxon>Bacillati</taxon>
        <taxon>Actinomycetota</taxon>
        <taxon>Actinomycetes</taxon>
        <taxon>Kitasatosporales</taxon>
        <taxon>Streptomycetaceae</taxon>
        <taxon>Streptomyces</taxon>
    </lineage>
</organism>
<dbReference type="AlphaFoldDB" id="A0A646KQL4"/>
<dbReference type="SUPFAM" id="SSF52777">
    <property type="entry name" value="CoA-dependent acyltransferases"/>
    <property type="match status" value="2"/>
</dbReference>